<organism evidence="1">
    <name type="scientific">Spironucleus salmonicida</name>
    <dbReference type="NCBI Taxonomy" id="348837"/>
    <lineage>
        <taxon>Eukaryota</taxon>
        <taxon>Metamonada</taxon>
        <taxon>Diplomonadida</taxon>
        <taxon>Hexamitidae</taxon>
        <taxon>Hexamitinae</taxon>
        <taxon>Spironucleus</taxon>
    </lineage>
</organism>
<evidence type="ECO:0000313" key="2">
    <source>
        <dbReference type="EMBL" id="KAH0570280.1"/>
    </source>
</evidence>
<dbReference type="CDD" id="cd15489">
    <property type="entry name" value="PHD_SF"/>
    <property type="match status" value="1"/>
</dbReference>
<dbReference type="AlphaFoldDB" id="V6M4Z8"/>
<reference evidence="2" key="2">
    <citation type="submission" date="2020-12" db="EMBL/GenBank/DDBJ databases">
        <title>New Spironucleus salmonicida genome in near-complete chromosomes.</title>
        <authorList>
            <person name="Xu F."/>
            <person name="Kurt Z."/>
            <person name="Jimenez-Gonzalez A."/>
            <person name="Astvaldsson A."/>
            <person name="Andersson J.O."/>
            <person name="Svard S.G."/>
        </authorList>
    </citation>
    <scope>NUCLEOTIDE SEQUENCE</scope>
    <source>
        <strain evidence="2">ATCC 50377</strain>
    </source>
</reference>
<evidence type="ECO:0000313" key="3">
    <source>
        <dbReference type="Proteomes" id="UP000018208"/>
    </source>
</evidence>
<dbReference type="EMBL" id="AUWU02000008">
    <property type="protein sequence ID" value="KAH0570280.1"/>
    <property type="molecule type" value="Genomic_DNA"/>
</dbReference>
<sequence length="186" mass="21180">MDTKQLARELLFNGSIISDNLSSDVIKDVREYLAPFDLQLTNQQKYLLAYSFTPALQQQLPMSSLKFLKSVIQMAPNCAVLEAEIEEPLKVQLLRLKYGEIVKFGKNFPLQGNLIQKFKNKNTFIFNKRLFLETQTGIICQGCDDLGGFMVSCSCGKIYHLECAQIIEKCCDESSWDGITQILYDQ</sequence>
<gene>
    <name evidence="1" type="ORF">SS50377_11384</name>
    <name evidence="2" type="ORF">SS50377_28255</name>
</gene>
<name>V6M4Z8_9EUKA</name>
<evidence type="ECO:0000313" key="1">
    <source>
        <dbReference type="EMBL" id="EST48434.1"/>
    </source>
</evidence>
<keyword evidence="3" id="KW-1185">Reference proteome</keyword>
<reference evidence="1 2" key="1">
    <citation type="journal article" date="2014" name="PLoS Genet.">
        <title>The Genome of Spironucleus salmonicida Highlights a Fish Pathogen Adapted to Fluctuating Environments.</title>
        <authorList>
            <person name="Xu F."/>
            <person name="Jerlstrom-Hultqvist J."/>
            <person name="Einarsson E."/>
            <person name="Astvaldsson A."/>
            <person name="Svard S.G."/>
            <person name="Andersson J.O."/>
        </authorList>
    </citation>
    <scope>NUCLEOTIDE SEQUENCE</scope>
    <source>
        <strain evidence="2">ATCC 50377</strain>
    </source>
</reference>
<protein>
    <submittedName>
        <fullName evidence="1">Uncharacterized protein</fullName>
    </submittedName>
</protein>
<dbReference type="VEuPathDB" id="GiardiaDB:SS50377_28255"/>
<accession>V6M4Z8</accession>
<proteinExistence type="predicted"/>
<dbReference type="EMBL" id="KI545985">
    <property type="protein sequence ID" value="EST48434.1"/>
    <property type="molecule type" value="Genomic_DNA"/>
</dbReference>
<dbReference type="Proteomes" id="UP000018208">
    <property type="component" value="Unassembled WGS sequence"/>
</dbReference>